<reference evidence="3" key="1">
    <citation type="submission" date="2019-02" db="EMBL/GenBank/DDBJ databases">
        <authorList>
            <person name="Gruber-Vodicka R. H."/>
            <person name="Seah K. B. B."/>
        </authorList>
    </citation>
    <scope>NUCLEOTIDE SEQUENCE</scope>
    <source>
        <strain evidence="2">BECK_BY2</strain>
        <strain evidence="3">BECK_BY3</strain>
    </source>
</reference>
<feature type="region of interest" description="Disordered" evidence="1">
    <location>
        <begin position="1"/>
        <end position="21"/>
    </location>
</feature>
<evidence type="ECO:0000313" key="2">
    <source>
        <dbReference type="EMBL" id="VFK50350.1"/>
    </source>
</evidence>
<protein>
    <submittedName>
        <fullName evidence="3">Uncharacterized protein</fullName>
    </submittedName>
</protein>
<evidence type="ECO:0000256" key="1">
    <source>
        <dbReference type="SAM" id="MobiDB-lite"/>
    </source>
</evidence>
<accession>A0A450ZCQ6</accession>
<organism evidence="3">
    <name type="scientific">Candidatus Kentrum sp. TUN</name>
    <dbReference type="NCBI Taxonomy" id="2126343"/>
    <lineage>
        <taxon>Bacteria</taxon>
        <taxon>Pseudomonadati</taxon>
        <taxon>Pseudomonadota</taxon>
        <taxon>Gammaproteobacteria</taxon>
        <taxon>Candidatus Kentrum</taxon>
    </lineage>
</organism>
<evidence type="ECO:0000313" key="3">
    <source>
        <dbReference type="EMBL" id="VFK51518.1"/>
    </source>
</evidence>
<sequence>MSSLESSVGQREERKKESLANAAQTHIHLTANALIMNDNHSYLRLQSKSYAEESFLRYRKNKNFGELVRVSESHPLSALARSANMFIYFPLGFTNESNFKSGVLIQNHIWLV</sequence>
<dbReference type="EMBL" id="CAADFV010000002">
    <property type="protein sequence ID" value="VFK50350.1"/>
    <property type="molecule type" value="Genomic_DNA"/>
</dbReference>
<proteinExistence type="predicted"/>
<name>A0A450ZCQ6_9GAMM</name>
<gene>
    <name evidence="2" type="ORF">BECKTUN1418E_GA0071001_100247</name>
    <name evidence="3" type="ORF">BECKTUN1418F_GA0071002_100245</name>
</gene>
<dbReference type="EMBL" id="CAADFY010000002">
    <property type="protein sequence ID" value="VFK51518.1"/>
    <property type="molecule type" value="Genomic_DNA"/>
</dbReference>
<dbReference type="AlphaFoldDB" id="A0A450ZCQ6"/>